<protein>
    <recommendedName>
        <fullName evidence="2">MIT domain-containing protein</fullName>
    </recommendedName>
</protein>
<organism evidence="1">
    <name type="scientific">marine sediment metagenome</name>
    <dbReference type="NCBI Taxonomy" id="412755"/>
    <lineage>
        <taxon>unclassified sequences</taxon>
        <taxon>metagenomes</taxon>
        <taxon>ecological metagenomes</taxon>
    </lineage>
</organism>
<evidence type="ECO:0008006" key="2">
    <source>
        <dbReference type="Google" id="ProtNLM"/>
    </source>
</evidence>
<dbReference type="EMBL" id="LAZR01061752">
    <property type="protein sequence ID" value="KKK62937.1"/>
    <property type="molecule type" value="Genomic_DNA"/>
</dbReference>
<dbReference type="Gene3D" id="1.20.58.80">
    <property type="entry name" value="Phosphotransferase system, lactose/cellobiose-type IIA subunit"/>
    <property type="match status" value="1"/>
</dbReference>
<dbReference type="SUPFAM" id="SSF116846">
    <property type="entry name" value="MIT domain"/>
    <property type="match status" value="1"/>
</dbReference>
<sequence length="71" mass="8404">MILELDKKIKESELGYALKVGENAEKKKDYIKAINYYKEGLRILQDTLVFDENESRIKKLEKKIAHIKKHL</sequence>
<dbReference type="AlphaFoldDB" id="A0A0F8X1I9"/>
<comment type="caution">
    <text evidence="1">The sequence shown here is derived from an EMBL/GenBank/DDBJ whole genome shotgun (WGS) entry which is preliminary data.</text>
</comment>
<evidence type="ECO:0000313" key="1">
    <source>
        <dbReference type="EMBL" id="KKK62937.1"/>
    </source>
</evidence>
<accession>A0A0F8X1I9</accession>
<gene>
    <name evidence="1" type="ORF">LCGC14_2999340</name>
</gene>
<name>A0A0F8X1I9_9ZZZZ</name>
<proteinExistence type="predicted"/>
<dbReference type="InterPro" id="IPR036181">
    <property type="entry name" value="MIT_dom_sf"/>
</dbReference>
<reference evidence="1" key="1">
    <citation type="journal article" date="2015" name="Nature">
        <title>Complex archaea that bridge the gap between prokaryotes and eukaryotes.</title>
        <authorList>
            <person name="Spang A."/>
            <person name="Saw J.H."/>
            <person name="Jorgensen S.L."/>
            <person name="Zaremba-Niedzwiedzka K."/>
            <person name="Martijn J."/>
            <person name="Lind A.E."/>
            <person name="van Eijk R."/>
            <person name="Schleper C."/>
            <person name="Guy L."/>
            <person name="Ettema T.J."/>
        </authorList>
    </citation>
    <scope>NUCLEOTIDE SEQUENCE</scope>
</reference>